<evidence type="ECO:0000259" key="7">
    <source>
        <dbReference type="Pfam" id="PF00082"/>
    </source>
</evidence>
<keyword evidence="2 5" id="KW-0645">Protease</keyword>
<evidence type="ECO:0000256" key="6">
    <source>
        <dbReference type="SAM" id="MobiDB-lite"/>
    </source>
</evidence>
<accession>A0AA41QGN7</accession>
<evidence type="ECO:0000256" key="2">
    <source>
        <dbReference type="ARBA" id="ARBA00022670"/>
    </source>
</evidence>
<evidence type="ECO:0000256" key="1">
    <source>
        <dbReference type="ARBA" id="ARBA00011073"/>
    </source>
</evidence>
<comment type="similarity">
    <text evidence="1 5">Belongs to the peptidase S8 family.</text>
</comment>
<feature type="active site" description="Charge relay system" evidence="5">
    <location>
        <position position="446"/>
    </location>
</feature>
<gene>
    <name evidence="8" type="ORF">L1785_17525</name>
</gene>
<keyword evidence="3 5" id="KW-0378">Hydrolase</keyword>
<dbReference type="Gene3D" id="3.40.50.200">
    <property type="entry name" value="Peptidase S8/S53 domain"/>
    <property type="match status" value="1"/>
</dbReference>
<sequence length="499" mass="52961">MSEPKPEPVLRVRDHEGGWRPVRELDPARAQRRRGGRVAPTRYVADRLIVRGIPGADQDVVIEAAIAAAQRRGLSYVLQEAPARGEASRTAVSLVVEGDEVDAWDLLDEAVTGVDDENRVRAGLDHVLSGHRNTVGFARPGGARPAHRPGPPPHRVHASGATSHVTAEGLQRPVVAIVDTGIGRHPWFDEGDTVIRDATIDGSPLGTYPAEEPDGDAVPERTAEGAIIPSHAGHGTFIAGIVHQVCPDAALLPVRVLGQDGLVTEWDLARSLGRLLEYHVRGVSGVEEHSGVDVVILACGFVPESVEDDDYEGVLRGVLRDLRREGVLVVVSAGNDGTRAPVFPAAWAPEVVSDGDRVAPANPTDLTDDYPPLLVVGAANPNGTLADFSNDGPWVTTSRPGVEVLSTLPVTYDGPAVPETRRVDGEQESLDADDFTGGFALWSGTSFAAPVLAGELARTLFDRRLAAGDGDPDDRSSRVSTAWDAIYSVEGLYVAEPTT</sequence>
<feature type="active site" description="Charge relay system" evidence="5">
    <location>
        <position position="179"/>
    </location>
</feature>
<feature type="active site" description="Charge relay system" evidence="5">
    <location>
        <position position="234"/>
    </location>
</feature>
<evidence type="ECO:0000313" key="9">
    <source>
        <dbReference type="Proteomes" id="UP001165405"/>
    </source>
</evidence>
<keyword evidence="4 5" id="KW-0720">Serine protease</keyword>
<organism evidence="8 9">
    <name type="scientific">Antribacter soli</name>
    <dbReference type="NCBI Taxonomy" id="2910976"/>
    <lineage>
        <taxon>Bacteria</taxon>
        <taxon>Bacillati</taxon>
        <taxon>Actinomycetota</taxon>
        <taxon>Actinomycetes</taxon>
        <taxon>Micrococcales</taxon>
        <taxon>Promicromonosporaceae</taxon>
        <taxon>Antribacter</taxon>
    </lineage>
</organism>
<evidence type="ECO:0000313" key="8">
    <source>
        <dbReference type="EMBL" id="MCF4122783.1"/>
    </source>
</evidence>
<protein>
    <submittedName>
        <fullName evidence="8">S8 family serine peptidase</fullName>
    </submittedName>
</protein>
<proteinExistence type="inferred from homology"/>
<dbReference type="InterPro" id="IPR036852">
    <property type="entry name" value="Peptidase_S8/S53_dom_sf"/>
</dbReference>
<dbReference type="GO" id="GO:0004252">
    <property type="term" value="F:serine-type endopeptidase activity"/>
    <property type="evidence" value="ECO:0007669"/>
    <property type="project" value="UniProtKB-UniRule"/>
</dbReference>
<comment type="caution">
    <text evidence="8">The sequence shown here is derived from an EMBL/GenBank/DDBJ whole genome shotgun (WGS) entry which is preliminary data.</text>
</comment>
<evidence type="ECO:0000256" key="3">
    <source>
        <dbReference type="ARBA" id="ARBA00022801"/>
    </source>
</evidence>
<reference evidence="8" key="1">
    <citation type="submission" date="2022-01" db="EMBL/GenBank/DDBJ databases">
        <title>Antribacter sp. nov., isolated from Guizhou of China.</title>
        <authorList>
            <person name="Chengliang C."/>
            <person name="Ya Z."/>
        </authorList>
    </citation>
    <scope>NUCLEOTIDE SEQUENCE</scope>
    <source>
        <strain evidence="8">KLBMP 9083</strain>
    </source>
</reference>
<dbReference type="AlphaFoldDB" id="A0AA41QGN7"/>
<dbReference type="RefSeq" id="WP_236090577.1">
    <property type="nucleotide sequence ID" value="NZ_JAKGSG010000047.1"/>
</dbReference>
<dbReference type="SUPFAM" id="SSF52743">
    <property type="entry name" value="Subtilisin-like"/>
    <property type="match status" value="1"/>
</dbReference>
<name>A0AA41QGN7_9MICO</name>
<dbReference type="InterPro" id="IPR050131">
    <property type="entry name" value="Peptidase_S8_subtilisin-like"/>
</dbReference>
<evidence type="ECO:0000256" key="5">
    <source>
        <dbReference type="PROSITE-ProRule" id="PRU01240"/>
    </source>
</evidence>
<evidence type="ECO:0000256" key="4">
    <source>
        <dbReference type="ARBA" id="ARBA00022825"/>
    </source>
</evidence>
<dbReference type="PANTHER" id="PTHR43806:SF11">
    <property type="entry name" value="CEREVISIN-RELATED"/>
    <property type="match status" value="1"/>
</dbReference>
<dbReference type="EMBL" id="JAKGSG010000047">
    <property type="protein sequence ID" value="MCF4122783.1"/>
    <property type="molecule type" value="Genomic_DNA"/>
</dbReference>
<feature type="domain" description="Peptidase S8/S53" evidence="7">
    <location>
        <begin position="173"/>
        <end position="459"/>
    </location>
</feature>
<dbReference type="Pfam" id="PF00082">
    <property type="entry name" value="Peptidase_S8"/>
    <property type="match status" value="1"/>
</dbReference>
<dbReference type="InterPro" id="IPR000209">
    <property type="entry name" value="Peptidase_S8/S53_dom"/>
</dbReference>
<dbReference type="GO" id="GO:0006508">
    <property type="term" value="P:proteolysis"/>
    <property type="evidence" value="ECO:0007669"/>
    <property type="project" value="UniProtKB-KW"/>
</dbReference>
<dbReference type="Proteomes" id="UP001165405">
    <property type="component" value="Unassembled WGS sequence"/>
</dbReference>
<dbReference type="PANTHER" id="PTHR43806">
    <property type="entry name" value="PEPTIDASE S8"/>
    <property type="match status" value="1"/>
</dbReference>
<dbReference type="PROSITE" id="PS51892">
    <property type="entry name" value="SUBTILASE"/>
    <property type="match status" value="1"/>
</dbReference>
<feature type="region of interest" description="Disordered" evidence="6">
    <location>
        <begin position="139"/>
        <end position="161"/>
    </location>
</feature>
<keyword evidence="9" id="KW-1185">Reference proteome</keyword>